<feature type="transmembrane region" description="Helical" evidence="1">
    <location>
        <begin position="109"/>
        <end position="131"/>
    </location>
</feature>
<feature type="transmembrane region" description="Helical" evidence="1">
    <location>
        <begin position="137"/>
        <end position="163"/>
    </location>
</feature>
<keyword evidence="1" id="KW-0472">Membrane</keyword>
<keyword evidence="1" id="KW-0812">Transmembrane</keyword>
<proteinExistence type="predicted"/>
<evidence type="ECO:0000313" key="2">
    <source>
        <dbReference type="EMBL" id="RZB31466.1"/>
    </source>
</evidence>
<keyword evidence="1" id="KW-1133">Transmembrane helix</keyword>
<dbReference type="EMBL" id="RPGO01000013">
    <property type="protein sequence ID" value="RZB31466.1"/>
    <property type="molecule type" value="Genomic_DNA"/>
</dbReference>
<name>A0A8B3S2G5_9EURY</name>
<feature type="transmembrane region" description="Helical" evidence="1">
    <location>
        <begin position="50"/>
        <end position="73"/>
    </location>
</feature>
<evidence type="ECO:0000256" key="1">
    <source>
        <dbReference type="SAM" id="Phobius"/>
    </source>
</evidence>
<gene>
    <name evidence="2" type="ORF">AEth_00645</name>
</gene>
<evidence type="ECO:0008006" key="4">
    <source>
        <dbReference type="Google" id="ProtNLM"/>
    </source>
</evidence>
<protein>
    <recommendedName>
        <fullName evidence="4">DUF2085 domain-containing protein</fullName>
    </recommendedName>
</protein>
<accession>A0A8B3S2G5</accession>
<sequence length="197" mass="22745">MPSVRNSRNKRKKNSIVIERIAYSLFYLFSIVIFYLIWDIYRKETIVWEAIYVYIIVYLAFLVGFILIINDIYNNYNYFKNVKDKKGTELIEDIHFLCANPICPRCGGWYWGLTVSLMITLAFKDSVISILNDSVLSPYILIVLGVLIFMITTPFHGVLNFLTKKNQKTNDKLKLAFGIISGLSLSVIVFGISMLLN</sequence>
<feature type="transmembrane region" description="Helical" evidence="1">
    <location>
        <begin position="175"/>
        <end position="196"/>
    </location>
</feature>
<dbReference type="Proteomes" id="UP000291831">
    <property type="component" value="Unassembled WGS sequence"/>
</dbReference>
<comment type="caution">
    <text evidence="2">The sequence shown here is derived from an EMBL/GenBank/DDBJ whole genome shotgun (WGS) entry which is preliminary data.</text>
</comment>
<organism evidence="2 3">
    <name type="scientific">Candidatus Argoarchaeum ethanivorans</name>
    <dbReference type="NCBI Taxonomy" id="2608793"/>
    <lineage>
        <taxon>Archaea</taxon>
        <taxon>Methanobacteriati</taxon>
        <taxon>Methanobacteriota</taxon>
        <taxon>Stenosarchaea group</taxon>
        <taxon>Methanomicrobia</taxon>
        <taxon>Methanosarcinales</taxon>
        <taxon>Methanosarcinales incertae sedis</taxon>
        <taxon>GOM Arc I cluster</taxon>
        <taxon>Candidatus Argoarchaeum</taxon>
    </lineage>
</organism>
<reference evidence="3" key="1">
    <citation type="submission" date="2019-01" db="EMBL/GenBank/DDBJ databases">
        <title>Anaerobic oxidation of ethane by archaea from a marine hydrocarbon seep.</title>
        <authorList>
            <person name="Musat F."/>
        </authorList>
    </citation>
    <scope>NUCLEOTIDE SEQUENCE [LARGE SCALE GENOMIC DNA]</scope>
</reference>
<evidence type="ECO:0000313" key="3">
    <source>
        <dbReference type="Proteomes" id="UP000291831"/>
    </source>
</evidence>
<feature type="transmembrane region" description="Helical" evidence="1">
    <location>
        <begin position="21"/>
        <end position="38"/>
    </location>
</feature>
<dbReference type="AlphaFoldDB" id="A0A8B3S2G5"/>